<evidence type="ECO:0000313" key="2">
    <source>
        <dbReference type="EMBL" id="GER57970.1"/>
    </source>
</evidence>
<proteinExistence type="predicted"/>
<dbReference type="AlphaFoldDB" id="A0A5J4IW38"/>
<feature type="signal peptide" evidence="1">
    <location>
        <begin position="1"/>
        <end position="17"/>
    </location>
</feature>
<dbReference type="RefSeq" id="WP_151672073.1">
    <property type="nucleotide sequence ID" value="NZ_BKCG01000001.1"/>
</dbReference>
<dbReference type="EMBL" id="BKCG01000001">
    <property type="protein sequence ID" value="GER57970.1"/>
    <property type="molecule type" value="Genomic_DNA"/>
</dbReference>
<protein>
    <submittedName>
        <fullName evidence="2">Uncharacterized protein</fullName>
    </submittedName>
</protein>
<comment type="caution">
    <text evidence="2">The sequence shown here is derived from an EMBL/GenBank/DDBJ whole genome shotgun (WGS) entry which is preliminary data.</text>
</comment>
<keyword evidence="3" id="KW-1185">Reference proteome</keyword>
<reference evidence="2 3" key="1">
    <citation type="submission" date="2019-08" db="EMBL/GenBank/DDBJ databases">
        <title>Draft genome sequence of Ulvibacter marinus type strain NBRC 109484.</title>
        <authorList>
            <person name="Kawano K."/>
            <person name="Ushijima N."/>
            <person name="Kihara M."/>
            <person name="Itoh H."/>
        </authorList>
    </citation>
    <scope>NUCLEOTIDE SEQUENCE [LARGE SCALE GENOMIC DNA]</scope>
    <source>
        <strain evidence="2 3">NBRC 109484</strain>
    </source>
</reference>
<keyword evidence="1" id="KW-0732">Signal</keyword>
<sequence>MKTVLKYLLLISTLVLYNCTDPSSTAKTVWDTIPQNSTSVVKTENFNNFLAALKQDNSQESIATNGIAEILKSENLLQYFNPSDETLIAITSKGDFSIHTKWADSLLKIDSLPNRLIETLKIEKFEFQKITVDDAILFSAIKDSIYILSSSQQHLTTLMRNSINIQPALNSINKAVVDSTAIFTKHIKNNPLNDSLSFGSYWEGYAYTTDNDLFSAHGILKSNDTLPYFIDSFKNQKPQPITIPQVLPVTIDGATIISFSDSVQLLKSSEKVSIAQSTFFETLQEFASGTVGTDSFVVAKSLDASLSLESIEMYLTENVDYRGVMLYTIQEDGDFINNKVSVLNISEELNTLFRFENYLIATSSVTAAEDYIRALQASIVLAKDQNYIALQNVLSNAATIVYIGRNNISNDILVTTFEPNRNNNTNRKGLLTVKQLIVEKDYANVALASIKEQKSNAPQIPVSQISEIDIPNTILGKAIFLNNTSSKKTNIITQDIENTLYAFSDNGTKVWSRNFDNPVLGEITVIDLNKNRKQQLAFTTKDGFYVIDNRGKDVAPFPIRFKDEVTQPLSVFDYDGNRKYRFLVVQGKEVLMYDKKAKTVKGFTFKKTKNTIASSPKHLRLGSKDYILITEDTGKINFLSRTGKSRISVSDKFDISEDGIHKQGTQFAFITKKNEQVTISQSGKIQRKKLDGAGQFRLDTENNLIVLLNDNILNIDGKIIELPFGIYTAPHIHTSNKNTYITVTETQENQVYVYDSTGRLLEGFPVYGTTPAVLYRTTAKKLQLLTLGNDKQLLLYQIN</sequence>
<feature type="chain" id="PRO_5023844264" evidence="1">
    <location>
        <begin position="18"/>
        <end position="799"/>
    </location>
</feature>
<gene>
    <name evidence="2" type="ORF">ULMA_00780</name>
</gene>
<name>A0A5J4IW38_9FLAO</name>
<organism evidence="2 3">
    <name type="scientific">Patiriisocius marinus</name>
    <dbReference type="NCBI Taxonomy" id="1397112"/>
    <lineage>
        <taxon>Bacteria</taxon>
        <taxon>Pseudomonadati</taxon>
        <taxon>Bacteroidota</taxon>
        <taxon>Flavobacteriia</taxon>
        <taxon>Flavobacteriales</taxon>
        <taxon>Flavobacteriaceae</taxon>
        <taxon>Patiriisocius</taxon>
    </lineage>
</organism>
<dbReference type="Proteomes" id="UP000326509">
    <property type="component" value="Unassembled WGS sequence"/>
</dbReference>
<dbReference type="OrthoDB" id="1093345at2"/>
<evidence type="ECO:0000256" key="1">
    <source>
        <dbReference type="SAM" id="SignalP"/>
    </source>
</evidence>
<accession>A0A5J4IW38</accession>
<dbReference type="SUPFAM" id="SSF69322">
    <property type="entry name" value="Tricorn protease domain 2"/>
    <property type="match status" value="1"/>
</dbReference>
<evidence type="ECO:0000313" key="3">
    <source>
        <dbReference type="Proteomes" id="UP000326509"/>
    </source>
</evidence>